<dbReference type="GO" id="GO:0005975">
    <property type="term" value="P:carbohydrate metabolic process"/>
    <property type="evidence" value="ECO:0007669"/>
    <property type="project" value="InterPro"/>
</dbReference>
<feature type="domain" description="Glycoside hydrolase 35 catalytic" evidence="3">
    <location>
        <begin position="11"/>
        <end position="116"/>
    </location>
</feature>
<accession>A0A1I6L6Y2</accession>
<dbReference type="InterPro" id="IPR029062">
    <property type="entry name" value="Class_I_gatase-like"/>
</dbReference>
<evidence type="ECO:0000313" key="5">
    <source>
        <dbReference type="EMBL" id="SFR99020.1"/>
    </source>
</evidence>
<dbReference type="Pfam" id="PF01301">
    <property type="entry name" value="Glyco_hydro_35"/>
    <property type="match status" value="1"/>
</dbReference>
<proteinExistence type="inferred from homology"/>
<dbReference type="PANTHER" id="PTHR23421">
    <property type="entry name" value="BETA-GALACTOSIDASE RELATED"/>
    <property type="match status" value="1"/>
</dbReference>
<evidence type="ECO:0000259" key="3">
    <source>
        <dbReference type="Pfam" id="PF01301"/>
    </source>
</evidence>
<comment type="similarity">
    <text evidence="1 2">Belongs to the glycosyl hydrolase 35 family.</text>
</comment>
<keyword evidence="6" id="KW-1185">Reference proteome</keyword>
<dbReference type="InterPro" id="IPR001944">
    <property type="entry name" value="Glycoside_Hdrlase_35"/>
</dbReference>
<dbReference type="Gene3D" id="3.40.50.880">
    <property type="match status" value="1"/>
</dbReference>
<feature type="domain" description="GLMA-like second" evidence="4">
    <location>
        <begin position="459"/>
        <end position="601"/>
    </location>
</feature>
<name>A0A1I6L6Y2_9FIRM</name>
<dbReference type="OrthoDB" id="9813184at2"/>
<organism evidence="5 6">
    <name type="scientific">Anaeromicropila populeti</name>
    <dbReference type="NCBI Taxonomy" id="37658"/>
    <lineage>
        <taxon>Bacteria</taxon>
        <taxon>Bacillati</taxon>
        <taxon>Bacillota</taxon>
        <taxon>Clostridia</taxon>
        <taxon>Lachnospirales</taxon>
        <taxon>Lachnospiraceae</taxon>
        <taxon>Anaeromicropila</taxon>
    </lineage>
</organism>
<dbReference type="EMBL" id="FOYZ01000014">
    <property type="protein sequence ID" value="SFR99020.1"/>
    <property type="molecule type" value="Genomic_DNA"/>
</dbReference>
<dbReference type="InterPro" id="IPR017853">
    <property type="entry name" value="GH"/>
</dbReference>
<protein>
    <submittedName>
        <fullName evidence="5">Beta-galactosidase</fullName>
    </submittedName>
</protein>
<evidence type="ECO:0000256" key="2">
    <source>
        <dbReference type="RuleBase" id="RU003679"/>
    </source>
</evidence>
<evidence type="ECO:0000259" key="4">
    <source>
        <dbReference type="Pfam" id="PF22369"/>
    </source>
</evidence>
<dbReference type="SUPFAM" id="SSF51445">
    <property type="entry name" value="(Trans)glycosidases"/>
    <property type="match status" value="1"/>
</dbReference>
<dbReference type="InterPro" id="IPR031330">
    <property type="entry name" value="Gly_Hdrlase_35_cat"/>
</dbReference>
<dbReference type="AlphaFoldDB" id="A0A1I6L6Y2"/>
<dbReference type="Pfam" id="PF22369">
    <property type="entry name" value="GLMA_2nd"/>
    <property type="match status" value="1"/>
</dbReference>
<dbReference type="Proteomes" id="UP000199659">
    <property type="component" value="Unassembled WGS sequence"/>
</dbReference>
<gene>
    <name evidence="5" type="ORF">SAMN05661086_03086</name>
</gene>
<evidence type="ECO:0000313" key="6">
    <source>
        <dbReference type="Proteomes" id="UP000199659"/>
    </source>
</evidence>
<sequence>MYTVCEKEGIFYVDGKKEFLICADYPYYRDKVDNWEDRLNKLKQGNVSVVTCYIPWRHHEIHIDRKNVIDFEGKTKPNRNLKYFLTLCKSAGLYVILKPGPFIHAEVNYGGLPDFVNPEKNPSIPPMLDWEGKPITYEHSLPAPYGEKYKGMVEKWYQVVNHHILEPFQYPNGSVIAVQIFNEGIYSNANCFTENYDYSPDSLVIYDEFLQKKYGTIYSYNLIHNTEYDAFSDIKPPVKWNTCKSYREIMEYYDWSDYQGTYLSRIYSYYADKLTVKIPFFANINAPLEGNRGLDAWITRVRPEELSPIVYGYTSWVGVVSHDEDAYSKFLVLAKRKRGPNLEGNWGFSKLYDSKFKYPVIPFYQTVLSIALGATGYNIYTGVGTAEWDENVDCVYERPYPDSSPISSKGELTEKYYVMKLLNTYMKAYGREILESSTRKCIAYGMYTPDCYLPTWKDSIENLMELSLYQKGNGTKGLECFQRNVRRQNYDYAILELQYCTEDELQKQPVITIAGVRFMSASVQRKLVSYVKKGGRLIVIGNLPVLDETLNQCEIVKKELLGHKVIGTMKKAKADGFSEELNFVQELADIKGIILYTSEGKPFAYKNTVEQGEVFYIGAGLFADESKKYSEIFLDLLQKVISSYDVSAYNPDTQVWCYHHPSGIKQIFILSRAEEAFWHKIEVKNHKGTYDLLSIKLPGKSAAIVRLEQEEITAFIAKGRNELTGKGEGVELSFHSYKYKSSGKTKDILMIDGKMIETDNQGKENI</sequence>
<reference evidence="5 6" key="1">
    <citation type="submission" date="2016-10" db="EMBL/GenBank/DDBJ databases">
        <authorList>
            <person name="de Groot N.N."/>
        </authorList>
    </citation>
    <scope>NUCLEOTIDE SEQUENCE [LARGE SCALE GENOMIC DNA]</scope>
    <source>
        <strain evidence="5 6">743A</strain>
    </source>
</reference>
<dbReference type="SUPFAM" id="SSF52317">
    <property type="entry name" value="Class I glutamine amidotransferase-like"/>
    <property type="match status" value="1"/>
</dbReference>
<dbReference type="GO" id="GO:0004553">
    <property type="term" value="F:hydrolase activity, hydrolyzing O-glycosyl compounds"/>
    <property type="evidence" value="ECO:0007669"/>
    <property type="project" value="InterPro"/>
</dbReference>
<dbReference type="Gene3D" id="3.20.20.80">
    <property type="entry name" value="Glycosidases"/>
    <property type="match status" value="1"/>
</dbReference>
<dbReference type="STRING" id="37658.SAMN05661086_03086"/>
<dbReference type="InterPro" id="IPR054746">
    <property type="entry name" value="GLMA-like_second"/>
</dbReference>
<evidence type="ECO:0000256" key="1">
    <source>
        <dbReference type="ARBA" id="ARBA00009809"/>
    </source>
</evidence>
<dbReference type="RefSeq" id="WP_092562681.1">
    <property type="nucleotide sequence ID" value="NZ_FOYZ01000014.1"/>
</dbReference>